<dbReference type="Proteomes" id="UP001139494">
    <property type="component" value="Unassembled WGS sequence"/>
</dbReference>
<gene>
    <name evidence="3" type="ORF">KM295_02310</name>
</gene>
<feature type="compositionally biased region" description="Low complexity" evidence="2">
    <location>
        <begin position="327"/>
        <end position="339"/>
    </location>
</feature>
<keyword evidence="1" id="KW-0175">Coiled coil</keyword>
<feature type="coiled-coil region" evidence="1">
    <location>
        <begin position="147"/>
        <end position="174"/>
    </location>
</feature>
<evidence type="ECO:0000313" key="3">
    <source>
        <dbReference type="EMBL" id="MCQ4332338.1"/>
    </source>
</evidence>
<name>A0A9R1D5G9_9EURY</name>
<evidence type="ECO:0000256" key="1">
    <source>
        <dbReference type="SAM" id="Coils"/>
    </source>
</evidence>
<dbReference type="RefSeq" id="WP_256028260.1">
    <property type="nucleotide sequence ID" value="NZ_JAHLKM010000002.1"/>
</dbReference>
<feature type="region of interest" description="Disordered" evidence="2">
    <location>
        <begin position="327"/>
        <end position="349"/>
    </location>
</feature>
<comment type="caution">
    <text evidence="3">The sequence shown here is derived from an EMBL/GenBank/DDBJ whole genome shotgun (WGS) entry which is preliminary data.</text>
</comment>
<feature type="compositionally biased region" description="Polar residues" evidence="2">
    <location>
        <begin position="340"/>
        <end position="349"/>
    </location>
</feature>
<reference evidence="3" key="1">
    <citation type="journal article" date="2023" name="Front. Microbiol.">
        <title>Genomic-based phylogenetic and metabolic analyses of the genus Natronomonas, and description of Natronomonas aquatica sp. nov.</title>
        <authorList>
            <person name="Garcia-Roldan A."/>
            <person name="Duran-Viseras A."/>
            <person name="de la Haba R.R."/>
            <person name="Corral P."/>
            <person name="Sanchez-Porro C."/>
            <person name="Ventosa A."/>
        </authorList>
    </citation>
    <scope>NUCLEOTIDE SEQUENCE</scope>
    <source>
        <strain evidence="3">F2-12</strain>
    </source>
</reference>
<evidence type="ECO:0008006" key="5">
    <source>
        <dbReference type="Google" id="ProtNLM"/>
    </source>
</evidence>
<feature type="region of interest" description="Disordered" evidence="2">
    <location>
        <begin position="189"/>
        <end position="211"/>
    </location>
</feature>
<organism evidence="3 4">
    <name type="scientific">Natronomonas aquatica</name>
    <dbReference type="NCBI Taxonomy" id="2841590"/>
    <lineage>
        <taxon>Archaea</taxon>
        <taxon>Methanobacteriati</taxon>
        <taxon>Methanobacteriota</taxon>
        <taxon>Stenosarchaea group</taxon>
        <taxon>Halobacteria</taxon>
        <taxon>Halobacteriales</taxon>
        <taxon>Natronomonadaceae</taxon>
        <taxon>Natronomonas</taxon>
    </lineage>
</organism>
<dbReference type="EMBL" id="JAHLKM010000002">
    <property type="protein sequence ID" value="MCQ4332338.1"/>
    <property type="molecule type" value="Genomic_DNA"/>
</dbReference>
<proteinExistence type="predicted"/>
<keyword evidence="4" id="KW-1185">Reference proteome</keyword>
<evidence type="ECO:0000256" key="2">
    <source>
        <dbReference type="SAM" id="MobiDB-lite"/>
    </source>
</evidence>
<protein>
    <recommendedName>
        <fullName evidence="5">Coil containing protein</fullName>
    </recommendedName>
</protein>
<dbReference type="AlphaFoldDB" id="A0A9R1D5G9"/>
<accession>A0A9R1D5G9</accession>
<evidence type="ECO:0000313" key="4">
    <source>
        <dbReference type="Proteomes" id="UP001139494"/>
    </source>
</evidence>
<sequence>MARKYNFEPIESGGTDYVIADPVNDNKDPVRLEARWVEGDEVEGEWERAIGALIKSDLLGSMELKEGNGRIERQEAIETLAGVEDDEGSIVTSEDQAEALLEYFAEEEIVELDGSGSDVLVLRNPQDEAEMSGRMVLNWAAGIDACVEKISETIDRVRQAKEKLEDRMDEIDQNPGEIETKMQETAQELKSLGDGQGVPESPSELPPEERSRYNQLKRKLVFHRKMQEVIDTDLTEKVEEGTNKLSDSIEQLESARIALDQKQQEVRTRALQEQEFPEGANNIVENMGELATQLAGVGGIDEAVEETDPTELADIVDEVTGEVAEVTESATETAGEGTVQEQSGNLEMG</sequence>